<dbReference type="AlphaFoldDB" id="A0A3P7P2A5"/>
<evidence type="ECO:0000313" key="1">
    <source>
        <dbReference type="EMBL" id="VDN14432.1"/>
    </source>
</evidence>
<sequence length="290" mass="32143">MGSKVVVCDKHLTDENVDPVPVTSFMADIVVGKGQRPLTEAEKYKMAKSHMRPILEKLKSCGTGRFLELLREVNAFAERIMNAPGCLQGSFVDSPAQPSGVPMEKDVKEEVVRCMVREEGDVFIAQMVSSGESSVCVLRNDKLLPNFRIRGHPCMQQPWLTRKPLRSRPMNITVSTNIASTSTHMDIKLPSRHLGENVVDLNDNPFVDACGACGGYTVGAPESTLDSTTERVAYDYDRIHEYASAVLKDGEIYTVNKAFRLGKADPGRDLKQTQGLLKLSSITKARHRNY</sequence>
<dbReference type="Proteomes" id="UP000281553">
    <property type="component" value="Unassembled WGS sequence"/>
</dbReference>
<dbReference type="OrthoDB" id="6299844at2759"/>
<keyword evidence="2" id="KW-1185">Reference proteome</keyword>
<gene>
    <name evidence="1" type="ORF">DILT_LOCUS10263</name>
</gene>
<dbReference type="EMBL" id="UYRU01059275">
    <property type="protein sequence ID" value="VDN14432.1"/>
    <property type="molecule type" value="Genomic_DNA"/>
</dbReference>
<proteinExistence type="predicted"/>
<organism evidence="1 2">
    <name type="scientific">Dibothriocephalus latus</name>
    <name type="common">Fish tapeworm</name>
    <name type="synonym">Diphyllobothrium latum</name>
    <dbReference type="NCBI Taxonomy" id="60516"/>
    <lineage>
        <taxon>Eukaryota</taxon>
        <taxon>Metazoa</taxon>
        <taxon>Spiralia</taxon>
        <taxon>Lophotrochozoa</taxon>
        <taxon>Platyhelminthes</taxon>
        <taxon>Cestoda</taxon>
        <taxon>Eucestoda</taxon>
        <taxon>Diphyllobothriidea</taxon>
        <taxon>Diphyllobothriidae</taxon>
        <taxon>Dibothriocephalus</taxon>
    </lineage>
</organism>
<reference evidence="1 2" key="1">
    <citation type="submission" date="2018-11" db="EMBL/GenBank/DDBJ databases">
        <authorList>
            <consortium name="Pathogen Informatics"/>
        </authorList>
    </citation>
    <scope>NUCLEOTIDE SEQUENCE [LARGE SCALE GENOMIC DNA]</scope>
</reference>
<evidence type="ECO:0000313" key="2">
    <source>
        <dbReference type="Proteomes" id="UP000281553"/>
    </source>
</evidence>
<accession>A0A3P7P2A5</accession>
<protein>
    <submittedName>
        <fullName evidence="1">Uncharacterized protein</fullName>
    </submittedName>
</protein>
<name>A0A3P7P2A5_DIBLA</name>